<organism evidence="2 3">
    <name type="scientific">Rhipicephalus microplus</name>
    <name type="common">Cattle tick</name>
    <name type="synonym">Boophilus microplus</name>
    <dbReference type="NCBI Taxonomy" id="6941"/>
    <lineage>
        <taxon>Eukaryota</taxon>
        <taxon>Metazoa</taxon>
        <taxon>Ecdysozoa</taxon>
        <taxon>Arthropoda</taxon>
        <taxon>Chelicerata</taxon>
        <taxon>Arachnida</taxon>
        <taxon>Acari</taxon>
        <taxon>Parasitiformes</taxon>
        <taxon>Ixodida</taxon>
        <taxon>Ixodoidea</taxon>
        <taxon>Ixodidae</taxon>
        <taxon>Rhipicephalinae</taxon>
        <taxon>Rhipicephalus</taxon>
        <taxon>Boophilus</taxon>
    </lineage>
</organism>
<feature type="region of interest" description="Disordered" evidence="1">
    <location>
        <begin position="64"/>
        <end position="125"/>
    </location>
</feature>
<name>A0A9J6D889_RHIMP</name>
<feature type="compositionally biased region" description="Basic and acidic residues" evidence="1">
    <location>
        <begin position="90"/>
        <end position="104"/>
    </location>
</feature>
<accession>A0A9J6D889</accession>
<keyword evidence="3" id="KW-1185">Reference proteome</keyword>
<feature type="compositionally biased region" description="Polar residues" evidence="1">
    <location>
        <begin position="107"/>
        <end position="124"/>
    </location>
</feature>
<evidence type="ECO:0000313" key="2">
    <source>
        <dbReference type="EMBL" id="KAH8018223.1"/>
    </source>
</evidence>
<reference evidence="2" key="2">
    <citation type="submission" date="2021-09" db="EMBL/GenBank/DDBJ databases">
        <authorList>
            <person name="Jia N."/>
            <person name="Wang J."/>
            <person name="Shi W."/>
            <person name="Du L."/>
            <person name="Sun Y."/>
            <person name="Zhan W."/>
            <person name="Jiang J."/>
            <person name="Wang Q."/>
            <person name="Zhang B."/>
            <person name="Ji P."/>
            <person name="Sakyi L.B."/>
            <person name="Cui X."/>
            <person name="Yuan T."/>
            <person name="Jiang B."/>
            <person name="Yang W."/>
            <person name="Lam T.T.-Y."/>
            <person name="Chang Q."/>
            <person name="Ding S."/>
            <person name="Wang X."/>
            <person name="Zhu J."/>
            <person name="Ruan X."/>
            <person name="Zhao L."/>
            <person name="Wei J."/>
            <person name="Que T."/>
            <person name="Du C."/>
            <person name="Cheng J."/>
            <person name="Dai P."/>
            <person name="Han X."/>
            <person name="Huang E."/>
            <person name="Gao Y."/>
            <person name="Liu J."/>
            <person name="Shao H."/>
            <person name="Ye R."/>
            <person name="Li L."/>
            <person name="Wei W."/>
            <person name="Wang X."/>
            <person name="Wang C."/>
            <person name="Huo Q."/>
            <person name="Li W."/>
            <person name="Guo W."/>
            <person name="Chen H."/>
            <person name="Chen S."/>
            <person name="Zhou L."/>
            <person name="Zhou L."/>
            <person name="Ni X."/>
            <person name="Tian J."/>
            <person name="Zhou Y."/>
            <person name="Sheng Y."/>
            <person name="Liu T."/>
            <person name="Pan Y."/>
            <person name="Xia L."/>
            <person name="Li J."/>
            <person name="Zhao F."/>
            <person name="Cao W."/>
        </authorList>
    </citation>
    <scope>NUCLEOTIDE SEQUENCE</scope>
    <source>
        <strain evidence="2">Rmic-2018</strain>
        <tissue evidence="2">Larvae</tissue>
    </source>
</reference>
<protein>
    <submittedName>
        <fullName evidence="2">Uncharacterized protein</fullName>
    </submittedName>
</protein>
<evidence type="ECO:0000313" key="3">
    <source>
        <dbReference type="Proteomes" id="UP000821866"/>
    </source>
</evidence>
<dbReference type="AlphaFoldDB" id="A0A9J6D889"/>
<evidence type="ECO:0000256" key="1">
    <source>
        <dbReference type="SAM" id="MobiDB-lite"/>
    </source>
</evidence>
<feature type="compositionally biased region" description="Basic and acidic residues" evidence="1">
    <location>
        <begin position="64"/>
        <end position="80"/>
    </location>
</feature>
<dbReference type="Proteomes" id="UP000821866">
    <property type="component" value="Chromosome 8"/>
</dbReference>
<comment type="caution">
    <text evidence="2">The sequence shown here is derived from an EMBL/GenBank/DDBJ whole genome shotgun (WGS) entry which is preliminary data.</text>
</comment>
<proteinExistence type="predicted"/>
<gene>
    <name evidence="2" type="ORF">HPB51_000145</name>
</gene>
<reference evidence="2" key="1">
    <citation type="journal article" date="2020" name="Cell">
        <title>Large-Scale Comparative Analyses of Tick Genomes Elucidate Their Genetic Diversity and Vector Capacities.</title>
        <authorList>
            <consortium name="Tick Genome and Microbiome Consortium (TIGMIC)"/>
            <person name="Jia N."/>
            <person name="Wang J."/>
            <person name="Shi W."/>
            <person name="Du L."/>
            <person name="Sun Y."/>
            <person name="Zhan W."/>
            <person name="Jiang J.F."/>
            <person name="Wang Q."/>
            <person name="Zhang B."/>
            <person name="Ji P."/>
            <person name="Bell-Sakyi L."/>
            <person name="Cui X.M."/>
            <person name="Yuan T.T."/>
            <person name="Jiang B.G."/>
            <person name="Yang W.F."/>
            <person name="Lam T.T."/>
            <person name="Chang Q.C."/>
            <person name="Ding S.J."/>
            <person name="Wang X.J."/>
            <person name="Zhu J.G."/>
            <person name="Ruan X.D."/>
            <person name="Zhao L."/>
            <person name="Wei J.T."/>
            <person name="Ye R.Z."/>
            <person name="Que T.C."/>
            <person name="Du C.H."/>
            <person name="Zhou Y.H."/>
            <person name="Cheng J.X."/>
            <person name="Dai P.F."/>
            <person name="Guo W.B."/>
            <person name="Han X.H."/>
            <person name="Huang E.J."/>
            <person name="Li L.F."/>
            <person name="Wei W."/>
            <person name="Gao Y.C."/>
            <person name="Liu J.Z."/>
            <person name="Shao H.Z."/>
            <person name="Wang X."/>
            <person name="Wang C.C."/>
            <person name="Yang T.C."/>
            <person name="Huo Q.B."/>
            <person name="Li W."/>
            <person name="Chen H.Y."/>
            <person name="Chen S.E."/>
            <person name="Zhou L.G."/>
            <person name="Ni X.B."/>
            <person name="Tian J.H."/>
            <person name="Sheng Y."/>
            <person name="Liu T."/>
            <person name="Pan Y.S."/>
            <person name="Xia L.Y."/>
            <person name="Li J."/>
            <person name="Zhao F."/>
            <person name="Cao W.C."/>
        </authorList>
    </citation>
    <scope>NUCLEOTIDE SEQUENCE</scope>
    <source>
        <strain evidence="2">Rmic-2018</strain>
    </source>
</reference>
<sequence>MRELHGVRRPRKANQSAGATLMSEIARAQPSSLKSCERIGTIANGSMKSFEIYDRCLLNAKATRTHEHLPPRSKERRPDRSGAQISTADYHIKAEDRRCHDVKRPSTAPTSEDATLSKPKQTAATIHRWRDSAVVRGYREPELRGRLQEYQPKSTLPPLPRTGWRHRRMASPSAHSHRDSEAWASARLVPCVLGQ</sequence>
<dbReference type="EMBL" id="JABSTU010000010">
    <property type="protein sequence ID" value="KAH8018223.1"/>
    <property type="molecule type" value="Genomic_DNA"/>
</dbReference>